<evidence type="ECO:0000256" key="1">
    <source>
        <dbReference type="SAM" id="SignalP"/>
    </source>
</evidence>
<evidence type="ECO:0000313" key="3">
    <source>
        <dbReference type="EMBL" id="MBD8890073.1"/>
    </source>
</evidence>
<evidence type="ECO:0000259" key="2">
    <source>
        <dbReference type="Pfam" id="PF04945"/>
    </source>
</evidence>
<organism evidence="3 4">
    <name type="scientific">Roseibium litorale</name>
    <dbReference type="NCBI Taxonomy" id="2803841"/>
    <lineage>
        <taxon>Bacteria</taxon>
        <taxon>Pseudomonadati</taxon>
        <taxon>Pseudomonadota</taxon>
        <taxon>Alphaproteobacteria</taxon>
        <taxon>Hyphomicrobiales</taxon>
        <taxon>Stappiaceae</taxon>
        <taxon>Roseibium</taxon>
    </lineage>
</organism>
<reference evidence="4" key="1">
    <citation type="submission" date="2020-09" db="EMBL/GenBank/DDBJ databases">
        <title>The genome sequence of strain Labrenzia suaedae 4C16A.</title>
        <authorList>
            <person name="Liu Y."/>
        </authorList>
    </citation>
    <scope>NUCLEOTIDE SEQUENCE [LARGE SCALE GENOMIC DNA]</scope>
    <source>
        <strain evidence="4">4C16A</strain>
    </source>
</reference>
<protein>
    <submittedName>
        <fullName evidence="3">YHS domain-containing protein</fullName>
    </submittedName>
</protein>
<keyword evidence="1" id="KW-0732">Signal</keyword>
<dbReference type="InterPro" id="IPR007029">
    <property type="entry name" value="YHS_dom"/>
</dbReference>
<feature type="chain" id="PRO_5047051588" evidence="1">
    <location>
        <begin position="33"/>
        <end position="169"/>
    </location>
</feature>
<name>A0ABR9CH35_9HYPH</name>
<feature type="domain" description="YHS" evidence="2">
    <location>
        <begin position="51"/>
        <end position="97"/>
    </location>
</feature>
<reference evidence="3 4" key="2">
    <citation type="journal article" date="2021" name="Int. J. Syst. Evol. Microbiol.">
        <title>Roseibium litorale sp. nov., isolated from a tidal flat sediment and proposal for the reclassification of Labrenzia polysiphoniae as Roseibium polysiphoniae comb. nov.</title>
        <authorList>
            <person name="Liu Y."/>
            <person name="Pei T."/>
            <person name="Du J."/>
            <person name="Chao M."/>
            <person name="Deng M.R."/>
            <person name="Zhu H."/>
        </authorList>
    </citation>
    <scope>NUCLEOTIDE SEQUENCE [LARGE SCALE GENOMIC DNA]</scope>
    <source>
        <strain evidence="3 4">4C16A</strain>
    </source>
</reference>
<sequence length="169" mass="18305">MTRIRPALASLLLGAAILTTAPLSLVQESAFADEITNYVKDGAAIGGTDPVAYFTEHKPVQGSGQFTADYQGVTWKFASAANRDLFQANPAKYAPQYGGFCAFGASKGFKVPVVPNAWKIVDGKLYLNNSPAVQERFLADTSGIIHDADLNWQIIKDKKAEDLKEPIIR</sequence>
<gene>
    <name evidence="3" type="ORF">IG616_00815</name>
</gene>
<dbReference type="Pfam" id="PF04945">
    <property type="entry name" value="YHS"/>
    <property type="match status" value="1"/>
</dbReference>
<dbReference type="EMBL" id="JACYXI010000001">
    <property type="protein sequence ID" value="MBD8890073.1"/>
    <property type="molecule type" value="Genomic_DNA"/>
</dbReference>
<dbReference type="Proteomes" id="UP000632063">
    <property type="component" value="Unassembled WGS sequence"/>
</dbReference>
<proteinExistence type="predicted"/>
<keyword evidence="4" id="KW-1185">Reference proteome</keyword>
<evidence type="ECO:0000313" key="4">
    <source>
        <dbReference type="Proteomes" id="UP000632063"/>
    </source>
</evidence>
<dbReference type="RefSeq" id="WP_192145497.1">
    <property type="nucleotide sequence ID" value="NZ_JACYXI010000001.1"/>
</dbReference>
<dbReference type="NCBIfam" id="NF041384">
    <property type="entry name" value="YHS_seleno_dom"/>
    <property type="match status" value="1"/>
</dbReference>
<comment type="caution">
    <text evidence="3">The sequence shown here is derived from an EMBL/GenBank/DDBJ whole genome shotgun (WGS) entry which is preliminary data.</text>
</comment>
<feature type="signal peptide" evidence="1">
    <location>
        <begin position="1"/>
        <end position="32"/>
    </location>
</feature>
<accession>A0ABR9CH35</accession>